<name>G9P7J6_HYPAI</name>
<dbReference type="HOGENOM" id="CLU_2654819_0_0_1"/>
<dbReference type="AlphaFoldDB" id="G9P7J6"/>
<organism evidence="1 2">
    <name type="scientific">Hypocrea atroviridis (strain ATCC 20476 / IMI 206040)</name>
    <name type="common">Trichoderma atroviride</name>
    <dbReference type="NCBI Taxonomy" id="452589"/>
    <lineage>
        <taxon>Eukaryota</taxon>
        <taxon>Fungi</taxon>
        <taxon>Dikarya</taxon>
        <taxon>Ascomycota</taxon>
        <taxon>Pezizomycotina</taxon>
        <taxon>Sordariomycetes</taxon>
        <taxon>Hypocreomycetidae</taxon>
        <taxon>Hypocreales</taxon>
        <taxon>Hypocreaceae</taxon>
        <taxon>Trichoderma</taxon>
    </lineage>
</organism>
<evidence type="ECO:0000313" key="2">
    <source>
        <dbReference type="Proteomes" id="UP000005426"/>
    </source>
</evidence>
<accession>G9P7J6</accession>
<proteinExistence type="predicted"/>
<dbReference type="Proteomes" id="UP000005426">
    <property type="component" value="Unassembled WGS sequence"/>
</dbReference>
<dbReference type="EMBL" id="ABDG02000027">
    <property type="protein sequence ID" value="EHK40806.1"/>
    <property type="molecule type" value="Genomic_DNA"/>
</dbReference>
<evidence type="ECO:0000313" key="1">
    <source>
        <dbReference type="EMBL" id="EHK40806.1"/>
    </source>
</evidence>
<sequence>MPWAISTIDEMPRGCLAKGRAHNAIYVYQTAAALNNRNQLYVCTFYNLQNYLPDIAHDCGTLNRSDCEQTIQTLEP</sequence>
<reference evidence="1 2" key="1">
    <citation type="journal article" date="2011" name="Genome Biol.">
        <title>Comparative genome sequence analysis underscores mycoparasitism as the ancestral life style of Trichoderma.</title>
        <authorList>
            <person name="Kubicek C.P."/>
            <person name="Herrera-Estrella A."/>
            <person name="Seidl-Seiboth V."/>
            <person name="Martinez D.A."/>
            <person name="Druzhinina I.S."/>
            <person name="Thon M."/>
            <person name="Zeilinger S."/>
            <person name="Casas-Flores S."/>
            <person name="Horwitz B.A."/>
            <person name="Mukherjee P.K."/>
            <person name="Mukherjee M."/>
            <person name="Kredics L."/>
            <person name="Alcaraz L.D."/>
            <person name="Aerts A."/>
            <person name="Antal Z."/>
            <person name="Atanasova L."/>
            <person name="Cervantes-Badillo M.G."/>
            <person name="Challacombe J."/>
            <person name="Chertkov O."/>
            <person name="McCluskey K."/>
            <person name="Coulpier F."/>
            <person name="Deshpande N."/>
            <person name="von Doehren H."/>
            <person name="Ebbole D.J."/>
            <person name="Esquivel-Naranjo E.U."/>
            <person name="Fekete E."/>
            <person name="Flipphi M."/>
            <person name="Glaser F."/>
            <person name="Gomez-Rodriguez E.Y."/>
            <person name="Gruber S."/>
            <person name="Han C."/>
            <person name="Henrissat B."/>
            <person name="Hermosa R."/>
            <person name="Hernandez-Onate M."/>
            <person name="Karaffa L."/>
            <person name="Kosti I."/>
            <person name="Le Crom S."/>
            <person name="Lindquist E."/>
            <person name="Lucas S."/>
            <person name="Luebeck M."/>
            <person name="Luebeck P.S."/>
            <person name="Margeot A."/>
            <person name="Metz B."/>
            <person name="Misra M."/>
            <person name="Nevalainen H."/>
            <person name="Omann M."/>
            <person name="Packer N."/>
            <person name="Perrone G."/>
            <person name="Uresti-Rivera E.E."/>
            <person name="Salamov A."/>
            <person name="Schmoll M."/>
            <person name="Seiboth B."/>
            <person name="Shapiro H."/>
            <person name="Sukno S."/>
            <person name="Tamayo-Ramos J.A."/>
            <person name="Tisch D."/>
            <person name="Wiest A."/>
            <person name="Wilkinson H.H."/>
            <person name="Zhang M."/>
            <person name="Coutinho P.M."/>
            <person name="Kenerley C.M."/>
            <person name="Monte E."/>
            <person name="Baker S.E."/>
            <person name="Grigoriev I.V."/>
        </authorList>
    </citation>
    <scope>NUCLEOTIDE SEQUENCE [LARGE SCALE GENOMIC DNA]</scope>
    <source>
        <strain evidence="2">ATCC 20476 / IMI 206040</strain>
    </source>
</reference>
<comment type="caution">
    <text evidence="1">The sequence shown here is derived from an EMBL/GenBank/DDBJ whole genome shotgun (WGS) entry which is preliminary data.</text>
</comment>
<protein>
    <submittedName>
        <fullName evidence="1">Uncharacterized protein</fullName>
    </submittedName>
</protein>
<gene>
    <name evidence="1" type="ORF">TRIATDRAFT_301588</name>
</gene>
<keyword evidence="2" id="KW-1185">Reference proteome</keyword>